<proteinExistence type="predicted"/>
<dbReference type="InterPro" id="IPR013783">
    <property type="entry name" value="Ig-like_fold"/>
</dbReference>
<dbReference type="PROSITE" id="PS50853">
    <property type="entry name" value="FN3"/>
    <property type="match status" value="1"/>
</dbReference>
<gene>
    <name evidence="2" type="ORF">UFOVP124_42</name>
</gene>
<reference evidence="2" key="1">
    <citation type="submission" date="2020-04" db="EMBL/GenBank/DDBJ databases">
        <authorList>
            <person name="Chiriac C."/>
            <person name="Salcher M."/>
            <person name="Ghai R."/>
            <person name="Kavagutti S V."/>
        </authorList>
    </citation>
    <scope>NUCLEOTIDE SEQUENCE</scope>
</reference>
<dbReference type="Gene3D" id="2.60.40.10">
    <property type="entry name" value="Immunoglobulins"/>
    <property type="match status" value="1"/>
</dbReference>
<accession>A0A6J5LCM1</accession>
<dbReference type="SMART" id="SM00060">
    <property type="entry name" value="FN3"/>
    <property type="match status" value="1"/>
</dbReference>
<evidence type="ECO:0000259" key="1">
    <source>
        <dbReference type="PROSITE" id="PS50853"/>
    </source>
</evidence>
<dbReference type="SUPFAM" id="SSF49265">
    <property type="entry name" value="Fibronectin type III"/>
    <property type="match status" value="1"/>
</dbReference>
<dbReference type="InterPro" id="IPR003961">
    <property type="entry name" value="FN3_dom"/>
</dbReference>
<dbReference type="Pfam" id="PF00041">
    <property type="entry name" value="fn3"/>
    <property type="match status" value="1"/>
</dbReference>
<name>A0A6J5LCM1_9CAUD</name>
<evidence type="ECO:0000313" key="2">
    <source>
        <dbReference type="EMBL" id="CAB4130916.1"/>
    </source>
</evidence>
<dbReference type="InterPro" id="IPR036116">
    <property type="entry name" value="FN3_sf"/>
</dbReference>
<dbReference type="CDD" id="cd00063">
    <property type="entry name" value="FN3"/>
    <property type="match status" value="1"/>
</dbReference>
<protein>
    <submittedName>
        <fullName evidence="2">Fibronectin type III</fullName>
    </submittedName>
</protein>
<organism evidence="2">
    <name type="scientific">uncultured Caudovirales phage</name>
    <dbReference type="NCBI Taxonomy" id="2100421"/>
    <lineage>
        <taxon>Viruses</taxon>
        <taxon>Duplodnaviria</taxon>
        <taxon>Heunggongvirae</taxon>
        <taxon>Uroviricota</taxon>
        <taxon>Caudoviricetes</taxon>
        <taxon>Peduoviridae</taxon>
        <taxon>Maltschvirus</taxon>
        <taxon>Maltschvirus maltsch</taxon>
    </lineage>
</organism>
<dbReference type="EMBL" id="LR796250">
    <property type="protein sequence ID" value="CAB4130916.1"/>
    <property type="molecule type" value="Genomic_DNA"/>
</dbReference>
<feature type="domain" description="Fibronectin type-III" evidence="1">
    <location>
        <begin position="410"/>
        <end position="513"/>
    </location>
</feature>
<sequence>MPGIGTGLFSYSGSGGLIGGGASTLGVSLAANASGGLVAGGQVSISGMVYGYNGSGGITATGSGSAAIGIVYPGSGGLTGTGTSASAIGFPVTGSGGLIGGGSGNSILGFNAAASSGGLIVSGSQTPVLGFPILGSGGLITGGVATLAATYSITAIAGAGILARGTAGSSRAASVGFISVGAAQPGSATGTSLGCFSIGAVQPVITFYAGSGGLVGTGSASSVISLAYSGSGGLIGGGTATGQASYTLSATGGLIAGGSGGLQEVYSYTPAGGIVTGGSSGAGVQGFRPNASTGGIVAGGASTLLPAFGCVVSTGGIVAGGLSSQAFVDLSPGYHVWQAASDGSPIDYTATPILVRGLTWTSTSLPNSSTTRFGVRAYDPGTGYDDNNVDATVIVTLDGSGIDISFLPPAPTALSATPGPAGSMILRWTLMTAPGSTNAPTSFSVFKSTGSTLSYGTPSATISYVPGMTSYTATLTGLTNATLYSFGVRSVNAVGTEQNTAAVTATASTTGPSPITTLTGTAL</sequence>